<gene>
    <name evidence="2" type="ORF">EV193_102557</name>
</gene>
<dbReference type="OrthoDB" id="3623720at2"/>
<feature type="region of interest" description="Disordered" evidence="1">
    <location>
        <begin position="55"/>
        <end position="84"/>
    </location>
</feature>
<evidence type="ECO:0000313" key="3">
    <source>
        <dbReference type="Proteomes" id="UP000294257"/>
    </source>
</evidence>
<protein>
    <submittedName>
        <fullName evidence="2">Uncharacterized protein</fullName>
    </submittedName>
</protein>
<feature type="compositionally biased region" description="Basic and acidic residues" evidence="1">
    <location>
        <begin position="197"/>
        <end position="209"/>
    </location>
</feature>
<dbReference type="Proteomes" id="UP000294257">
    <property type="component" value="Unassembled WGS sequence"/>
</dbReference>
<feature type="compositionally biased region" description="Polar residues" evidence="1">
    <location>
        <begin position="1"/>
        <end position="10"/>
    </location>
</feature>
<feature type="compositionally biased region" description="Basic and acidic residues" evidence="1">
    <location>
        <begin position="217"/>
        <end position="238"/>
    </location>
</feature>
<keyword evidence="3" id="KW-1185">Reference proteome</keyword>
<dbReference type="RefSeq" id="WP_130343401.1">
    <property type="nucleotide sequence ID" value="NZ_SGWQ01000002.1"/>
</dbReference>
<accession>A0A4Q7L2W7</accession>
<feature type="compositionally biased region" description="Basic and acidic residues" evidence="1">
    <location>
        <begin position="14"/>
        <end position="32"/>
    </location>
</feature>
<dbReference type="EMBL" id="SGWQ01000002">
    <property type="protein sequence ID" value="RZS43577.1"/>
    <property type="molecule type" value="Genomic_DNA"/>
</dbReference>
<feature type="region of interest" description="Disordered" evidence="1">
    <location>
        <begin position="163"/>
        <end position="266"/>
    </location>
</feature>
<sequence length="420" mass="46020">MTKQAVSTGDDQVFSDKLEDRPGNRPDETGDETAVKALREARRALTSGVRRCACCGNPLPPPTREAKKPRKYCPDGQGGFEDSHGITCAELGPAKEKVDRVFDHAAVPPAGLERLGEQIAAAQDLLGPESPVTRLLTGLAGTMTGVGDQLENTVAEALARAERAEADAREARGEKNAMEIERDTATHQAQQAVLDRQAAERDRDTKVRAAENAVKTAQEDQRTAERAQTKAEAERDLYQEQATRAGEAAERDRVRAEETARENTELTTKVTELTERLRQAGADLTAQREQTQATLDRIAAETEAKIETIRDRAREEVDAERVRADGLAAEFRRDLQAIRGRHTTQLRRVDRQSSTALATVRQLHRDLAAARRRPADVTDRECATCTTLDDFLAAADETLGELDGSLATLDVDEPADDPRT</sequence>
<feature type="compositionally biased region" description="Basic and acidic residues" evidence="1">
    <location>
        <begin position="163"/>
        <end position="185"/>
    </location>
</feature>
<organism evidence="2 3">
    <name type="scientific">Herbihabitans rhizosphaerae</name>
    <dbReference type="NCBI Taxonomy" id="1872711"/>
    <lineage>
        <taxon>Bacteria</taxon>
        <taxon>Bacillati</taxon>
        <taxon>Actinomycetota</taxon>
        <taxon>Actinomycetes</taxon>
        <taxon>Pseudonocardiales</taxon>
        <taxon>Pseudonocardiaceae</taxon>
        <taxon>Herbihabitans</taxon>
    </lineage>
</organism>
<name>A0A4Q7L2W7_9PSEU</name>
<reference evidence="2 3" key="1">
    <citation type="submission" date="2019-02" db="EMBL/GenBank/DDBJ databases">
        <title>Genomic Encyclopedia of Type Strains, Phase IV (KMG-IV): sequencing the most valuable type-strain genomes for metagenomic binning, comparative biology and taxonomic classification.</title>
        <authorList>
            <person name="Goeker M."/>
        </authorList>
    </citation>
    <scope>NUCLEOTIDE SEQUENCE [LARGE SCALE GENOMIC DNA]</scope>
    <source>
        <strain evidence="2 3">DSM 101727</strain>
    </source>
</reference>
<comment type="caution">
    <text evidence="2">The sequence shown here is derived from an EMBL/GenBank/DDBJ whole genome shotgun (WGS) entry which is preliminary data.</text>
</comment>
<feature type="region of interest" description="Disordered" evidence="1">
    <location>
        <begin position="1"/>
        <end position="32"/>
    </location>
</feature>
<evidence type="ECO:0000313" key="2">
    <source>
        <dbReference type="EMBL" id="RZS43577.1"/>
    </source>
</evidence>
<dbReference type="AlphaFoldDB" id="A0A4Q7L2W7"/>
<feature type="compositionally biased region" description="Basic and acidic residues" evidence="1">
    <location>
        <begin position="247"/>
        <end position="264"/>
    </location>
</feature>
<evidence type="ECO:0000256" key="1">
    <source>
        <dbReference type="SAM" id="MobiDB-lite"/>
    </source>
</evidence>
<proteinExistence type="predicted"/>